<gene>
    <name evidence="1" type="ORF">L6637_32825</name>
</gene>
<evidence type="ECO:0008006" key="3">
    <source>
        <dbReference type="Google" id="ProtNLM"/>
    </source>
</evidence>
<organism evidence="1 2">
    <name type="scientific">Bradyrhizobium zhengyangense</name>
    <dbReference type="NCBI Taxonomy" id="2911009"/>
    <lineage>
        <taxon>Bacteria</taxon>
        <taxon>Pseudomonadati</taxon>
        <taxon>Pseudomonadota</taxon>
        <taxon>Alphaproteobacteria</taxon>
        <taxon>Hyphomicrobiales</taxon>
        <taxon>Nitrobacteraceae</taxon>
        <taxon>Bradyrhizobium</taxon>
    </lineage>
</organism>
<name>A0ABS9LXJ9_9BRAD</name>
<keyword evidence="2" id="KW-1185">Reference proteome</keyword>
<dbReference type="EMBL" id="JAKLUA010000015">
    <property type="protein sequence ID" value="MCG2671740.1"/>
    <property type="molecule type" value="Genomic_DNA"/>
</dbReference>
<comment type="caution">
    <text evidence="1">The sequence shown here is derived from an EMBL/GenBank/DDBJ whole genome shotgun (WGS) entry which is preliminary data.</text>
</comment>
<accession>A0ABS9LXJ9</accession>
<reference evidence="1" key="1">
    <citation type="submission" date="2022-01" db="EMBL/GenBank/DDBJ databases">
        <title>Genome sequnece data of strain Bradyrhizobium sp. nov.</title>
        <authorList>
            <person name="Zhang J."/>
        </authorList>
    </citation>
    <scope>NUCLEOTIDE SEQUENCE</scope>
    <source>
        <strain evidence="1">WYCCWR 12774</strain>
    </source>
</reference>
<proteinExistence type="predicted"/>
<dbReference type="RefSeq" id="WP_237873137.1">
    <property type="nucleotide sequence ID" value="NZ_JAKLUA010000015.1"/>
</dbReference>
<evidence type="ECO:0000313" key="2">
    <source>
        <dbReference type="Proteomes" id="UP001139012"/>
    </source>
</evidence>
<sequence>MFDISRRDLTLGAAGACAAFGLDKPITFVDAAYAQQSVTQPFRKYRSATLRSSP</sequence>
<protein>
    <recommendedName>
        <fullName evidence="3">Twin-arginine translocation signal domain-containing protein</fullName>
    </recommendedName>
</protein>
<dbReference type="Proteomes" id="UP001139012">
    <property type="component" value="Unassembled WGS sequence"/>
</dbReference>
<evidence type="ECO:0000313" key="1">
    <source>
        <dbReference type="EMBL" id="MCG2671740.1"/>
    </source>
</evidence>